<evidence type="ECO:0000256" key="2">
    <source>
        <dbReference type="ARBA" id="ARBA00022448"/>
    </source>
</evidence>
<evidence type="ECO:0000313" key="8">
    <source>
        <dbReference type="Proteomes" id="UP000654075"/>
    </source>
</evidence>
<keyword evidence="2" id="KW-0813">Transport</keyword>
<dbReference type="InterPro" id="IPR038497">
    <property type="entry name" value="ATPase_V1-cplx_hsu_C_sf"/>
</dbReference>
<accession>A0A813G877</accession>
<dbReference type="PANTHER" id="PTHR10698">
    <property type="entry name" value="V-TYPE PROTON ATPASE SUBUNIT H"/>
    <property type="match status" value="1"/>
</dbReference>
<dbReference type="Pfam" id="PF03224">
    <property type="entry name" value="V-ATPase_H_N"/>
    <property type="match status" value="1"/>
</dbReference>
<keyword evidence="8" id="KW-1185">Reference proteome</keyword>
<dbReference type="Gene3D" id="1.25.10.10">
    <property type="entry name" value="Leucine-rich Repeat Variant"/>
    <property type="match status" value="1"/>
</dbReference>
<feature type="region of interest" description="Disordered" evidence="5">
    <location>
        <begin position="318"/>
        <end position="358"/>
    </location>
</feature>
<dbReference type="GO" id="GO:0000221">
    <property type="term" value="C:vacuolar proton-transporting V-type ATPase, V1 domain"/>
    <property type="evidence" value="ECO:0007669"/>
    <property type="project" value="InterPro"/>
</dbReference>
<dbReference type="Gene3D" id="1.25.40.150">
    <property type="entry name" value="V-type ATPase, subunit H, C-terminal domain"/>
    <property type="match status" value="1"/>
</dbReference>
<name>A0A813G877_POLGL</name>
<organism evidence="7 8">
    <name type="scientific">Polarella glacialis</name>
    <name type="common">Dinoflagellate</name>
    <dbReference type="NCBI Taxonomy" id="89957"/>
    <lineage>
        <taxon>Eukaryota</taxon>
        <taxon>Sar</taxon>
        <taxon>Alveolata</taxon>
        <taxon>Dinophyceae</taxon>
        <taxon>Suessiales</taxon>
        <taxon>Suessiaceae</taxon>
        <taxon>Polarella</taxon>
    </lineage>
</organism>
<comment type="similarity">
    <text evidence="1">Belongs to the V-ATPase H subunit family.</text>
</comment>
<gene>
    <name evidence="7" type="ORF">PGLA1383_LOCUS37992</name>
</gene>
<keyword evidence="3" id="KW-0375">Hydrogen ion transport</keyword>
<keyword evidence="4" id="KW-0406">Ion transport</keyword>
<reference evidence="7" key="1">
    <citation type="submission" date="2021-02" db="EMBL/GenBank/DDBJ databases">
        <authorList>
            <person name="Dougan E. K."/>
            <person name="Rhodes N."/>
            <person name="Thang M."/>
            <person name="Chan C."/>
        </authorList>
    </citation>
    <scope>NUCLEOTIDE SEQUENCE</scope>
</reference>
<protein>
    <recommendedName>
        <fullName evidence="6">ATPase V1 complex subunit H C-terminal domain-containing protein</fullName>
    </recommendedName>
</protein>
<dbReference type="InterPro" id="IPR011987">
    <property type="entry name" value="ATPase_V1-cplx_hsu_C"/>
</dbReference>
<evidence type="ECO:0000313" key="7">
    <source>
        <dbReference type="EMBL" id="CAE8620432.1"/>
    </source>
</evidence>
<dbReference type="InterPro" id="IPR004908">
    <property type="entry name" value="ATPase_V1-cplx_hsu"/>
</dbReference>
<dbReference type="Proteomes" id="UP000654075">
    <property type="component" value="Unassembled WGS sequence"/>
</dbReference>
<evidence type="ECO:0000259" key="6">
    <source>
        <dbReference type="Pfam" id="PF11698"/>
    </source>
</evidence>
<proteinExistence type="inferred from homology"/>
<feature type="domain" description="ATPase V1 complex subunit H C-terminal" evidence="6">
    <location>
        <begin position="118"/>
        <end position="237"/>
    </location>
</feature>
<dbReference type="InterPro" id="IPR011989">
    <property type="entry name" value="ARM-like"/>
</dbReference>
<dbReference type="SUPFAM" id="SSF48371">
    <property type="entry name" value="ARM repeat"/>
    <property type="match status" value="1"/>
</dbReference>
<sequence>MDRIFNIDAKSAPSPYLYKCVFAIWMLSCDSEASKTLTERQVIKKIRDIVTFSRVEKVIRLCLTVLKNFLGNKGLCEDIVEENLLEAVQQLEFEKWRDAELYDDIREMATLISTEVNEMSNFERYERELQTGKLQWGFIHSSKFWAENALKFESNDFRALKVLAGLLLSPLTDPTTLAVICHDLGEFVTLHPFGKKKVAQLQVKERVMELMGTTEASYREVRREALLCCQKIMLNKWQALLDSWLAQAELNDLTAEERRLKLEALHSAEQREQLRATWRSRRDPSEVVEHFSLEEDGCAAPSPEECELDAMYDFSRFIPQPNLDRDQPDAEALGEIPASSSSSSPSRTTRRKVASWPEDANVADGEEGVLRRAEAVEALLQEQQLAIEAQMQDQERKLVTASTSLKRSKMQAQQLTAQLGLKDLQGSRLLIQVTQLRALLVDK</sequence>
<dbReference type="EMBL" id="CAJNNV010027455">
    <property type="protein sequence ID" value="CAE8620432.1"/>
    <property type="molecule type" value="Genomic_DNA"/>
</dbReference>
<evidence type="ECO:0000256" key="5">
    <source>
        <dbReference type="SAM" id="MobiDB-lite"/>
    </source>
</evidence>
<evidence type="ECO:0000256" key="1">
    <source>
        <dbReference type="ARBA" id="ARBA00008613"/>
    </source>
</evidence>
<dbReference type="InterPro" id="IPR016024">
    <property type="entry name" value="ARM-type_fold"/>
</dbReference>
<feature type="non-terminal residue" evidence="7">
    <location>
        <position position="1"/>
    </location>
</feature>
<dbReference type="Pfam" id="PF11698">
    <property type="entry name" value="V-ATPase_H_C"/>
    <property type="match status" value="1"/>
</dbReference>
<dbReference type="GO" id="GO:0046961">
    <property type="term" value="F:proton-transporting ATPase activity, rotational mechanism"/>
    <property type="evidence" value="ECO:0007669"/>
    <property type="project" value="InterPro"/>
</dbReference>
<dbReference type="AlphaFoldDB" id="A0A813G877"/>
<dbReference type="PANTHER" id="PTHR10698:SF0">
    <property type="entry name" value="V-TYPE PROTON ATPASE SUBUNIT H"/>
    <property type="match status" value="1"/>
</dbReference>
<evidence type="ECO:0000256" key="3">
    <source>
        <dbReference type="ARBA" id="ARBA00022781"/>
    </source>
</evidence>
<dbReference type="OrthoDB" id="10263554at2759"/>
<comment type="caution">
    <text evidence="7">The sequence shown here is derived from an EMBL/GenBank/DDBJ whole genome shotgun (WGS) entry which is preliminary data.</text>
</comment>
<evidence type="ECO:0000256" key="4">
    <source>
        <dbReference type="ARBA" id="ARBA00023065"/>
    </source>
</evidence>